<organism evidence="1 2">
    <name type="scientific">Alteromonas pelagimontana</name>
    <dbReference type="NCBI Taxonomy" id="1858656"/>
    <lineage>
        <taxon>Bacteria</taxon>
        <taxon>Pseudomonadati</taxon>
        <taxon>Pseudomonadota</taxon>
        <taxon>Gammaproteobacteria</taxon>
        <taxon>Alteromonadales</taxon>
        <taxon>Alteromonadaceae</taxon>
        <taxon>Alteromonas/Salinimonas group</taxon>
        <taxon>Alteromonas</taxon>
    </lineage>
</organism>
<sequence>MTFPVDKFSDASFELVPDTRLPSARLFRYRSKGSKDPYYMISLTSSMLDYAEGMGVAAVIDSYMGGEAIFPLPNPFPEIASHTGLTLAQVVQRGARQIVIAGLPTNRSNAVPAGDFIQISGSEKAYQIAIGDDSDSTGRALVTLSQPVIQAYSASAQIAYGKHVEFQVCVEDRSSCEVSAKNSKFIVHDVELIEQL</sequence>
<keyword evidence="2" id="KW-1185">Reference proteome</keyword>
<dbReference type="OrthoDB" id="9797956at2"/>
<dbReference type="Proteomes" id="UP000219285">
    <property type="component" value="Chromosome"/>
</dbReference>
<evidence type="ECO:0000313" key="2">
    <source>
        <dbReference type="Proteomes" id="UP000219285"/>
    </source>
</evidence>
<dbReference type="AlphaFoldDB" id="A0A6M4M8W6"/>
<evidence type="ECO:0000313" key="1">
    <source>
        <dbReference type="EMBL" id="QJR79603.1"/>
    </source>
</evidence>
<reference evidence="1 2" key="2">
    <citation type="submission" date="2020-04" db="EMBL/GenBank/DDBJ databases">
        <title>Complete genome sequence of Alteromonas pelagimontana 5.12T.</title>
        <authorList>
            <person name="Sinha R.K."/>
            <person name="Krishnan K.P."/>
            <person name="Kurian J.P."/>
        </authorList>
    </citation>
    <scope>NUCLEOTIDE SEQUENCE [LARGE SCALE GENOMIC DNA]</scope>
    <source>
        <strain evidence="1 2">5.12</strain>
    </source>
</reference>
<dbReference type="EMBL" id="CP052766">
    <property type="protein sequence ID" value="QJR79603.1"/>
    <property type="molecule type" value="Genomic_DNA"/>
</dbReference>
<dbReference type="KEGG" id="apel:CA267_001720"/>
<reference evidence="2" key="1">
    <citation type="submission" date="2014-12" db="EMBL/GenBank/DDBJ databases">
        <title>Complete genome sequence of a multi-drug resistant Klebsiella pneumoniae.</title>
        <authorList>
            <person name="Hua X."/>
            <person name="Chen Q."/>
            <person name="Li X."/>
            <person name="Feng Y."/>
            <person name="Ruan Z."/>
            <person name="Yu Y."/>
        </authorList>
    </citation>
    <scope>NUCLEOTIDE SEQUENCE [LARGE SCALE GENOMIC DNA]</scope>
    <source>
        <strain evidence="2">5.12</strain>
    </source>
</reference>
<gene>
    <name evidence="1" type="ORF">CA267_001720</name>
</gene>
<accession>A0A6M4M8W6</accession>
<protein>
    <submittedName>
        <fullName evidence="1">Uncharacterized protein</fullName>
    </submittedName>
</protein>
<name>A0A6M4M8W6_9ALTE</name>
<dbReference type="RefSeq" id="WP_075609071.1">
    <property type="nucleotide sequence ID" value="NZ_CP052766.1"/>
</dbReference>
<proteinExistence type="predicted"/>